<dbReference type="InterPro" id="IPR006314">
    <property type="entry name" value="Dyp_peroxidase"/>
</dbReference>
<reference evidence="9" key="1">
    <citation type="submission" date="2021-03" db="EMBL/GenBank/DDBJ databases">
        <title>Identification and antibiotic profiling of Wohlfahrtiimonas chitiniclastica, an underestimated human pathogen.</title>
        <authorList>
            <person name="Kopf A."/>
            <person name="Bunk B."/>
            <person name="Coldewey S."/>
            <person name="Gunzer F."/>
            <person name="Riedel T."/>
            <person name="Schroettner P."/>
        </authorList>
    </citation>
    <scope>NUCLEOTIDE SEQUENCE</scope>
    <source>
        <strain evidence="9">DSM 100917</strain>
    </source>
</reference>
<protein>
    <submittedName>
        <fullName evidence="9">Dyp-type peroxidase</fullName>
    </submittedName>
</protein>
<evidence type="ECO:0000256" key="2">
    <source>
        <dbReference type="ARBA" id="ARBA00022559"/>
    </source>
</evidence>
<evidence type="ECO:0000256" key="4">
    <source>
        <dbReference type="ARBA" id="ARBA00023002"/>
    </source>
</evidence>
<evidence type="ECO:0000256" key="3">
    <source>
        <dbReference type="ARBA" id="ARBA00022723"/>
    </source>
</evidence>
<dbReference type="NCBIfam" id="TIGR01413">
    <property type="entry name" value="Dyp_perox_fam"/>
    <property type="match status" value="1"/>
</dbReference>
<evidence type="ECO:0000259" key="7">
    <source>
        <dbReference type="Pfam" id="PF04261"/>
    </source>
</evidence>
<feature type="domain" description="Dyp-type peroxidase C-terminal" evidence="8">
    <location>
        <begin position="138"/>
        <end position="298"/>
    </location>
</feature>
<keyword evidence="5" id="KW-0408">Iron</keyword>
<evidence type="ECO:0000256" key="5">
    <source>
        <dbReference type="ARBA" id="ARBA00023004"/>
    </source>
</evidence>
<dbReference type="Pfam" id="PF20628">
    <property type="entry name" value="Dyp_perox_C"/>
    <property type="match status" value="1"/>
</dbReference>
<dbReference type="PANTHER" id="PTHR30521">
    <property type="entry name" value="DEFERROCHELATASE/PEROXIDASE"/>
    <property type="match status" value="1"/>
</dbReference>
<proteinExistence type="inferred from homology"/>
<dbReference type="PANTHER" id="PTHR30521:SF0">
    <property type="entry name" value="DYP-TYPE PEROXIDASE FAMILY PROTEIN"/>
    <property type="match status" value="1"/>
</dbReference>
<feature type="domain" description="Dyp-type peroxidase N-terminal" evidence="7">
    <location>
        <begin position="7"/>
        <end position="135"/>
    </location>
</feature>
<evidence type="ECO:0000313" key="9">
    <source>
        <dbReference type="EMBL" id="MBS7825347.1"/>
    </source>
</evidence>
<keyword evidence="3" id="KW-0479">Metal-binding</keyword>
<dbReference type="InterPro" id="IPR011008">
    <property type="entry name" value="Dimeric_a/b-barrel"/>
</dbReference>
<dbReference type="GO" id="GO:0004601">
    <property type="term" value="F:peroxidase activity"/>
    <property type="evidence" value="ECO:0007669"/>
    <property type="project" value="UniProtKB-KW"/>
</dbReference>
<dbReference type="AlphaFoldDB" id="A0A165H5L9"/>
<evidence type="ECO:0000259" key="8">
    <source>
        <dbReference type="Pfam" id="PF20628"/>
    </source>
</evidence>
<dbReference type="InterPro" id="IPR048327">
    <property type="entry name" value="Dyp_perox_N"/>
</dbReference>
<evidence type="ECO:0000256" key="6">
    <source>
        <dbReference type="ARBA" id="ARBA00025737"/>
    </source>
</evidence>
<dbReference type="InterPro" id="IPR048328">
    <property type="entry name" value="Dyp_perox_C"/>
</dbReference>
<keyword evidence="4" id="KW-0560">Oxidoreductase</keyword>
<dbReference type="GO" id="GO:0020037">
    <property type="term" value="F:heme binding"/>
    <property type="evidence" value="ECO:0007669"/>
    <property type="project" value="InterPro"/>
</dbReference>
<gene>
    <name evidence="9" type="ORF">J7561_09050</name>
</gene>
<dbReference type="GO" id="GO:0005829">
    <property type="term" value="C:cytosol"/>
    <property type="evidence" value="ECO:0007669"/>
    <property type="project" value="TreeGrafter"/>
</dbReference>
<dbReference type="PROSITE" id="PS51404">
    <property type="entry name" value="DYP_PEROXIDASE"/>
    <property type="match status" value="1"/>
</dbReference>
<accession>A0A165H5L9</accession>
<dbReference type="EMBL" id="JAGIBU010000011">
    <property type="protein sequence ID" value="MBS7825347.1"/>
    <property type="molecule type" value="Genomic_DNA"/>
</dbReference>
<comment type="similarity">
    <text evidence="6">Belongs to the DyP-type peroxidase family.</text>
</comment>
<comment type="caution">
    <text evidence="9">The sequence shown here is derived from an EMBL/GenBank/DDBJ whole genome shotgun (WGS) entry which is preliminary data.</text>
</comment>
<comment type="cofactor">
    <cofactor evidence="1">
        <name>heme b</name>
        <dbReference type="ChEBI" id="CHEBI:60344"/>
    </cofactor>
</comment>
<dbReference type="RefSeq" id="WP_008316767.1">
    <property type="nucleotide sequence ID" value="NZ_CP115969.1"/>
</dbReference>
<evidence type="ECO:0000256" key="1">
    <source>
        <dbReference type="ARBA" id="ARBA00001970"/>
    </source>
</evidence>
<dbReference type="GO" id="GO:0046872">
    <property type="term" value="F:metal ion binding"/>
    <property type="evidence" value="ECO:0007669"/>
    <property type="project" value="UniProtKB-KW"/>
</dbReference>
<evidence type="ECO:0000313" key="10">
    <source>
        <dbReference type="Proteomes" id="UP000680020"/>
    </source>
</evidence>
<organism evidence="9 10">
    <name type="scientific">Wohlfahrtiimonas chitiniclastica</name>
    <dbReference type="NCBI Taxonomy" id="400946"/>
    <lineage>
        <taxon>Bacteria</taxon>
        <taxon>Pseudomonadati</taxon>
        <taxon>Pseudomonadota</taxon>
        <taxon>Gammaproteobacteria</taxon>
        <taxon>Cardiobacteriales</taxon>
        <taxon>Ignatzschineriaceae</taxon>
        <taxon>Wohlfahrtiimonas</taxon>
    </lineage>
</organism>
<dbReference type="Pfam" id="PF04261">
    <property type="entry name" value="Dyp_perox_N"/>
    <property type="match status" value="1"/>
</dbReference>
<sequence>MSELNYQDGMVVENRDHAIFIEANFKTEDMDAIKDAIAEFMARIRSYKTRYGHMGIASVMAFGQQAWKKLSGNDDSAPELFDLTDKAHGMVAGTQRDLFVHLVSNEHKMNFTLAQEFVRIFKDVVTIEEEVHGFRWLDARDLGGFVDGTENPKGIQDRVDVAVINDGIDAGGSYVIAQRWEHHLEQFHHLDLATQEGTFGRTKQDDIEMGDDEKPVGAHTERVVIEEDGEELEIVRQSLPYGQASGKHGLYFVGYCAHLTAIDAMLTNMCGEKDEHFDRMFCYTHAVTGSYLYAPSVDQLDALGDD</sequence>
<keyword evidence="2 9" id="KW-0575">Peroxidase</keyword>
<dbReference type="SUPFAM" id="SSF54909">
    <property type="entry name" value="Dimeric alpha+beta barrel"/>
    <property type="match status" value="1"/>
</dbReference>
<name>A0A165H5L9_9GAMM</name>
<dbReference type="Proteomes" id="UP000680020">
    <property type="component" value="Unassembled WGS sequence"/>
</dbReference>